<feature type="transmembrane region" description="Helical" evidence="1">
    <location>
        <begin position="350"/>
        <end position="371"/>
    </location>
</feature>
<dbReference type="PANTHER" id="PTHR23028">
    <property type="entry name" value="ACETYLTRANSFERASE"/>
    <property type="match status" value="1"/>
</dbReference>
<dbReference type="GO" id="GO:0009103">
    <property type="term" value="P:lipopolysaccharide biosynthetic process"/>
    <property type="evidence" value="ECO:0007669"/>
    <property type="project" value="TreeGrafter"/>
</dbReference>
<dbReference type="Pfam" id="PF01757">
    <property type="entry name" value="Acyl_transf_3"/>
    <property type="match status" value="1"/>
</dbReference>
<evidence type="ECO:0000256" key="1">
    <source>
        <dbReference type="SAM" id="Phobius"/>
    </source>
</evidence>
<sequence>MSLSYRSPAFRNDIEGLRGIAVLSVLLFHLQISVFSGGYIGVDIFYTISGYLITRNISSEIDEQKFTFANFYLRRLHRLFPAAFFVTATSFVAASIIFPPIYLTKMSGEAIYSISGLANIYYWLQSGYFDVSSIQKPLLHMWSLGVEEQFYLLWPAFMVLISKFNENARALIIGAVAILSLLACTIVMASHPVTAFFLTPFRIYEFAIGAGLAVLKTKLPRLIHSLSCIVGLLLIAVSIFLYTEHTSFPGLHALIPTMGAALIIFSRGGGLSGRVLDNAPIRWIGRISYSLYLVHWPLIVFANYVHGDIDSFFCKFLLLGFSLLSGYLLHHFVEIRFFIRKSKPTKNSNAFVLCCMFCIMAFTPIAADAWASGGWKWRISEKLSALNQTTKEEYDRYLFSHNGLYSRTQFNSSRPNVLIVGDSQAADFLNMMVESGLGNAANIRILPIITQCGTLIVNKAERKHFLESVNPPSASSTALREECEKKQEEFENDPHVQEANVVFVVGLWSDFQIPYLKETVDTLTAKTKADIFVVGRKTQKESSIDLVNKIGSFDGIEKQSALYNQLPSVRAINRQLENFWPTKFIDIIDYICPAADYCHVLTEDKKAIFYDATHLSKDGAQFLGKKMANDLTKKIFSNSICSQGIIFQNEEAWHACESDGRWLKDMGTVLQIPDAKGARSISMTGRFYAYPRKIIIFANGDIIYSNTIDGSETHPVTINAVLPSPLQQDKLTLKLDFEGPAPTSPVTLQQSDDGRTLNFFLQDLKILR</sequence>
<feature type="transmembrane region" description="Helical" evidence="1">
    <location>
        <begin position="287"/>
        <end position="306"/>
    </location>
</feature>
<accession>A0A560FTP0</accession>
<dbReference type="InterPro" id="IPR002656">
    <property type="entry name" value="Acyl_transf_3_dom"/>
</dbReference>
<keyword evidence="1" id="KW-0812">Transmembrane</keyword>
<gene>
    <name evidence="4" type="ORF">FBZ89_101496</name>
</gene>
<dbReference type="RefSeq" id="WP_145748424.1">
    <property type="nucleotide sequence ID" value="NZ_VITN01000001.1"/>
</dbReference>
<feature type="transmembrane region" description="Helical" evidence="1">
    <location>
        <begin position="222"/>
        <end position="242"/>
    </location>
</feature>
<evidence type="ECO:0000259" key="2">
    <source>
        <dbReference type="Pfam" id="PF01757"/>
    </source>
</evidence>
<feature type="transmembrane region" description="Helical" evidence="1">
    <location>
        <begin position="79"/>
        <end position="98"/>
    </location>
</feature>
<keyword evidence="1" id="KW-1133">Transmembrane helix</keyword>
<dbReference type="PANTHER" id="PTHR23028:SF53">
    <property type="entry name" value="ACYL_TRANSF_3 DOMAIN-CONTAINING PROTEIN"/>
    <property type="match status" value="1"/>
</dbReference>
<dbReference type="GO" id="GO:0016747">
    <property type="term" value="F:acyltransferase activity, transferring groups other than amino-acyl groups"/>
    <property type="evidence" value="ECO:0007669"/>
    <property type="project" value="InterPro"/>
</dbReference>
<feature type="domain" description="Acyltransferase 3" evidence="2">
    <location>
        <begin position="12"/>
        <end position="320"/>
    </location>
</feature>
<feature type="transmembrane region" description="Helical" evidence="1">
    <location>
        <begin position="141"/>
        <end position="161"/>
    </location>
</feature>
<feature type="domain" description="SGNH" evidence="3">
    <location>
        <begin position="413"/>
        <end position="628"/>
    </location>
</feature>
<evidence type="ECO:0000259" key="3">
    <source>
        <dbReference type="Pfam" id="PF19040"/>
    </source>
</evidence>
<keyword evidence="1" id="KW-0472">Membrane</keyword>
<feature type="transmembrane region" description="Helical" evidence="1">
    <location>
        <begin position="312"/>
        <end position="329"/>
    </location>
</feature>
<name>A0A560FTP0_9PROT</name>
<dbReference type="EMBL" id="VITN01000001">
    <property type="protein sequence ID" value="TWB24870.1"/>
    <property type="molecule type" value="Genomic_DNA"/>
</dbReference>
<feature type="transmembrane region" description="Helical" evidence="1">
    <location>
        <begin position="110"/>
        <end position="129"/>
    </location>
</feature>
<proteinExistence type="predicted"/>
<evidence type="ECO:0000313" key="4">
    <source>
        <dbReference type="EMBL" id="TWB24870.1"/>
    </source>
</evidence>
<dbReference type="InterPro" id="IPR043968">
    <property type="entry name" value="SGNH"/>
</dbReference>
<organism evidence="4 5">
    <name type="scientific">Nitrospirillum amazonense</name>
    <dbReference type="NCBI Taxonomy" id="28077"/>
    <lineage>
        <taxon>Bacteria</taxon>
        <taxon>Pseudomonadati</taxon>
        <taxon>Pseudomonadota</taxon>
        <taxon>Alphaproteobacteria</taxon>
        <taxon>Rhodospirillales</taxon>
        <taxon>Azospirillaceae</taxon>
        <taxon>Nitrospirillum</taxon>
    </lineage>
</organism>
<evidence type="ECO:0000313" key="5">
    <source>
        <dbReference type="Proteomes" id="UP000319859"/>
    </source>
</evidence>
<dbReference type="Proteomes" id="UP000319859">
    <property type="component" value="Unassembled WGS sequence"/>
</dbReference>
<feature type="transmembrane region" description="Helical" evidence="1">
    <location>
        <begin position="20"/>
        <end position="42"/>
    </location>
</feature>
<feature type="transmembrane region" description="Helical" evidence="1">
    <location>
        <begin position="168"/>
        <end position="189"/>
    </location>
</feature>
<dbReference type="Pfam" id="PF19040">
    <property type="entry name" value="SGNH"/>
    <property type="match status" value="1"/>
</dbReference>
<dbReference type="OrthoDB" id="9796461at2"/>
<dbReference type="AlphaFoldDB" id="A0A560FTP0"/>
<reference evidence="4 5" key="1">
    <citation type="submission" date="2019-06" db="EMBL/GenBank/DDBJ databases">
        <title>Genomic Encyclopedia of Type Strains, Phase IV (KMG-V): Genome sequencing to study the core and pangenomes of soil and plant-associated prokaryotes.</title>
        <authorList>
            <person name="Whitman W."/>
        </authorList>
    </citation>
    <scope>NUCLEOTIDE SEQUENCE [LARGE SCALE GENOMIC DNA]</scope>
    <source>
        <strain evidence="4 5">BR 11880</strain>
    </source>
</reference>
<dbReference type="GO" id="GO:0016020">
    <property type="term" value="C:membrane"/>
    <property type="evidence" value="ECO:0007669"/>
    <property type="project" value="TreeGrafter"/>
</dbReference>
<protein>
    <submittedName>
        <fullName evidence="4">Peptidoglycan/LPS O-acetylase OafA/YrhL</fullName>
    </submittedName>
</protein>
<feature type="transmembrane region" description="Helical" evidence="1">
    <location>
        <begin position="248"/>
        <end position="266"/>
    </location>
</feature>
<dbReference type="InterPro" id="IPR050879">
    <property type="entry name" value="Acyltransferase_3"/>
</dbReference>
<comment type="caution">
    <text evidence="4">The sequence shown here is derived from an EMBL/GenBank/DDBJ whole genome shotgun (WGS) entry which is preliminary data.</text>
</comment>
<feature type="transmembrane region" description="Helical" evidence="1">
    <location>
        <begin position="195"/>
        <end position="215"/>
    </location>
</feature>